<reference evidence="2 3" key="1">
    <citation type="journal article" date="2018" name="Front. Plant Sci.">
        <title>Red Clover (Trifolium pratense) and Zigzag Clover (T. medium) - A Picture of Genomic Similarities and Differences.</title>
        <authorList>
            <person name="Dluhosova J."/>
            <person name="Istvanek J."/>
            <person name="Nedelnik J."/>
            <person name="Repkova J."/>
        </authorList>
    </citation>
    <scope>NUCLEOTIDE SEQUENCE [LARGE SCALE GENOMIC DNA]</scope>
    <source>
        <strain evidence="3">cv. 10/8</strain>
        <tissue evidence="2">Leaf</tissue>
    </source>
</reference>
<accession>A0A392NMG0</accession>
<evidence type="ECO:0000256" key="1">
    <source>
        <dbReference type="SAM" id="MobiDB-lite"/>
    </source>
</evidence>
<comment type="caution">
    <text evidence="2">The sequence shown here is derived from an EMBL/GenBank/DDBJ whole genome shotgun (WGS) entry which is preliminary data.</text>
</comment>
<dbReference type="Proteomes" id="UP000265520">
    <property type="component" value="Unassembled WGS sequence"/>
</dbReference>
<name>A0A392NMG0_9FABA</name>
<feature type="region of interest" description="Disordered" evidence="1">
    <location>
        <begin position="1"/>
        <end position="50"/>
    </location>
</feature>
<proteinExistence type="predicted"/>
<feature type="compositionally biased region" description="Polar residues" evidence="1">
    <location>
        <begin position="33"/>
        <end position="50"/>
    </location>
</feature>
<evidence type="ECO:0000313" key="3">
    <source>
        <dbReference type="Proteomes" id="UP000265520"/>
    </source>
</evidence>
<protein>
    <submittedName>
        <fullName evidence="2">Uncharacterized protein</fullName>
    </submittedName>
</protein>
<feature type="non-terminal residue" evidence="2">
    <location>
        <position position="153"/>
    </location>
</feature>
<sequence length="153" mass="16773">MARTKNIGRRPAPPSPPPTNRDEPSLPPAPPFSFNSETVSNTFTTAPNSDIEINQQEITLKSSVDIGSPEKLIAETIVKMSQIETSKSTTHRSDPIPKPTIVYTKSKSKSTNTQTVRRFARIQSGIGTAKNTSIDKTIYEIIDDNSEEDEASI</sequence>
<organism evidence="2 3">
    <name type="scientific">Trifolium medium</name>
    <dbReference type="NCBI Taxonomy" id="97028"/>
    <lineage>
        <taxon>Eukaryota</taxon>
        <taxon>Viridiplantae</taxon>
        <taxon>Streptophyta</taxon>
        <taxon>Embryophyta</taxon>
        <taxon>Tracheophyta</taxon>
        <taxon>Spermatophyta</taxon>
        <taxon>Magnoliopsida</taxon>
        <taxon>eudicotyledons</taxon>
        <taxon>Gunneridae</taxon>
        <taxon>Pentapetalae</taxon>
        <taxon>rosids</taxon>
        <taxon>fabids</taxon>
        <taxon>Fabales</taxon>
        <taxon>Fabaceae</taxon>
        <taxon>Papilionoideae</taxon>
        <taxon>50 kb inversion clade</taxon>
        <taxon>NPAAA clade</taxon>
        <taxon>Hologalegina</taxon>
        <taxon>IRL clade</taxon>
        <taxon>Trifolieae</taxon>
        <taxon>Trifolium</taxon>
    </lineage>
</organism>
<dbReference type="AlphaFoldDB" id="A0A392NMG0"/>
<dbReference type="EMBL" id="LXQA010045114">
    <property type="protein sequence ID" value="MCI01068.1"/>
    <property type="molecule type" value="Genomic_DNA"/>
</dbReference>
<feature type="compositionally biased region" description="Pro residues" evidence="1">
    <location>
        <begin position="11"/>
        <end position="31"/>
    </location>
</feature>
<evidence type="ECO:0000313" key="2">
    <source>
        <dbReference type="EMBL" id="MCI01068.1"/>
    </source>
</evidence>
<keyword evidence="3" id="KW-1185">Reference proteome</keyword>
<feature type="region of interest" description="Disordered" evidence="1">
    <location>
        <begin position="84"/>
        <end position="114"/>
    </location>
</feature>